<dbReference type="InterPro" id="IPR044730">
    <property type="entry name" value="RNase_H-like_dom_plant"/>
</dbReference>
<dbReference type="GO" id="GO:0003676">
    <property type="term" value="F:nucleic acid binding"/>
    <property type="evidence" value="ECO:0007669"/>
    <property type="project" value="InterPro"/>
</dbReference>
<dbReference type="OrthoDB" id="1923367at2759"/>
<dbReference type="Gene3D" id="3.30.420.10">
    <property type="entry name" value="Ribonuclease H-like superfamily/Ribonuclease H"/>
    <property type="match status" value="1"/>
</dbReference>
<dbReference type="InterPro" id="IPR052929">
    <property type="entry name" value="RNase_H-like_EbsB-rel"/>
</dbReference>
<proteinExistence type="predicted"/>
<reference evidence="2 3" key="1">
    <citation type="submission" date="2020-04" db="EMBL/GenBank/DDBJ databases">
        <title>Plant Genome Project.</title>
        <authorList>
            <person name="Zhang R.-G."/>
        </authorList>
    </citation>
    <scope>NUCLEOTIDE SEQUENCE [LARGE SCALE GENOMIC DNA]</scope>
    <source>
        <strain evidence="2">YNK0</strain>
        <tissue evidence="2">Leaf</tissue>
    </source>
</reference>
<organism evidence="2 3">
    <name type="scientific">Tetracentron sinense</name>
    <name type="common">Spur-leaf</name>
    <dbReference type="NCBI Taxonomy" id="13715"/>
    <lineage>
        <taxon>Eukaryota</taxon>
        <taxon>Viridiplantae</taxon>
        <taxon>Streptophyta</taxon>
        <taxon>Embryophyta</taxon>
        <taxon>Tracheophyta</taxon>
        <taxon>Spermatophyta</taxon>
        <taxon>Magnoliopsida</taxon>
        <taxon>Trochodendrales</taxon>
        <taxon>Trochodendraceae</taxon>
        <taxon>Tetracentron</taxon>
    </lineage>
</organism>
<evidence type="ECO:0000313" key="2">
    <source>
        <dbReference type="EMBL" id="KAF8378834.1"/>
    </source>
</evidence>
<accession>A0A834YG26</accession>
<sequence length="446" mass="49609">MVVTFRLTNVRWRVSAIKWVSWFPFDGNTVKINTDGSYRDGRGGYECIIRNESGLTISALMGVKEGFFVIYFELLAILRGIEMALDQNLLRVQVESNSLWAVKGPFGYTSVFFGGGDGDDVGGVDGGVVVVWGGGDGWWLSGVGGIRGGVVVVVSGGGVVVVMGGGGDCGGGGDVGGGRVVVVVVVIGGEWWWWWRSSDGVRVVGDIWNEERFEMECSSSVRLRVVEFLIQSSLQLRVPPIVKYTSLSLFAERFYPSLRRKTIQDNDMGNWLLHPSRESNLQLFGLISLWISSKIHDTCPLSVKSLKSLGDKFIREQHFTTRDFLEAEVVFMQVLDFEIGASNITFIFLEELLIQFRELAMVGELVNFEACMDIMDLLYEKEETLTLCSSPRSLAASVLACFFVCCNLSKTWNMEVFGRLRKATIADCFERMKPLKKILASDHLNK</sequence>
<dbReference type="InterPro" id="IPR036397">
    <property type="entry name" value="RNaseH_sf"/>
</dbReference>
<evidence type="ECO:0000259" key="1">
    <source>
        <dbReference type="Pfam" id="PF00134"/>
    </source>
</evidence>
<dbReference type="InterPro" id="IPR006671">
    <property type="entry name" value="Cyclin_N"/>
</dbReference>
<dbReference type="Gene3D" id="1.10.472.10">
    <property type="entry name" value="Cyclin-like"/>
    <property type="match status" value="1"/>
</dbReference>
<dbReference type="SUPFAM" id="SSF47954">
    <property type="entry name" value="Cyclin-like"/>
    <property type="match status" value="1"/>
</dbReference>
<evidence type="ECO:0000313" key="3">
    <source>
        <dbReference type="Proteomes" id="UP000655225"/>
    </source>
</evidence>
<name>A0A834YG26_TETSI</name>
<dbReference type="PANTHER" id="PTHR47074">
    <property type="entry name" value="BNAC02G40300D PROTEIN"/>
    <property type="match status" value="1"/>
</dbReference>
<feature type="domain" description="Cyclin N-terminal" evidence="1">
    <location>
        <begin position="217"/>
        <end position="339"/>
    </location>
</feature>
<protein>
    <recommendedName>
        <fullName evidence="1">Cyclin N-terminal domain-containing protein</fullName>
    </recommendedName>
</protein>
<comment type="caution">
    <text evidence="2">The sequence shown here is derived from an EMBL/GenBank/DDBJ whole genome shotgun (WGS) entry which is preliminary data.</text>
</comment>
<dbReference type="CDD" id="cd06222">
    <property type="entry name" value="RNase_H_like"/>
    <property type="match status" value="1"/>
</dbReference>
<dbReference type="InterPro" id="IPR036915">
    <property type="entry name" value="Cyclin-like_sf"/>
</dbReference>
<dbReference type="Pfam" id="PF00134">
    <property type="entry name" value="Cyclin_N"/>
    <property type="match status" value="1"/>
</dbReference>
<dbReference type="AlphaFoldDB" id="A0A834YG26"/>
<dbReference type="PANTHER" id="PTHR47074:SF21">
    <property type="entry name" value="RNASE H TYPE-1 DOMAIN-CONTAINING PROTEIN"/>
    <property type="match status" value="1"/>
</dbReference>
<dbReference type="EMBL" id="JABCRI010000023">
    <property type="protein sequence ID" value="KAF8378834.1"/>
    <property type="molecule type" value="Genomic_DNA"/>
</dbReference>
<dbReference type="Proteomes" id="UP000655225">
    <property type="component" value="Unassembled WGS sequence"/>
</dbReference>
<keyword evidence="3" id="KW-1185">Reference proteome</keyword>
<dbReference type="InterPro" id="IPR012337">
    <property type="entry name" value="RNaseH-like_sf"/>
</dbReference>
<dbReference type="SUPFAM" id="SSF53098">
    <property type="entry name" value="Ribonuclease H-like"/>
    <property type="match status" value="1"/>
</dbReference>
<gene>
    <name evidence="2" type="ORF">HHK36_030183</name>
</gene>